<evidence type="ECO:0000259" key="6">
    <source>
        <dbReference type="SMART" id="SM00861"/>
    </source>
</evidence>
<feature type="domain" description="Transketolase-like pyrimidine-binding" evidence="6">
    <location>
        <begin position="550"/>
        <end position="753"/>
    </location>
</feature>
<dbReference type="InterPro" id="IPR001017">
    <property type="entry name" value="DH_E1"/>
</dbReference>
<dbReference type="Gene3D" id="3.40.50.970">
    <property type="match status" value="1"/>
</dbReference>
<dbReference type="PANTHER" id="PTHR23152:SF4">
    <property type="entry name" value="2-OXOADIPATE DEHYDROGENASE COMPLEX COMPONENT E1"/>
    <property type="match status" value="1"/>
</dbReference>
<gene>
    <name evidence="7" type="ORF">PYX00_008910</name>
</gene>
<dbReference type="NCBIfam" id="TIGR00239">
    <property type="entry name" value="2oxo_dh_E1"/>
    <property type="match status" value="1"/>
</dbReference>
<dbReference type="InterPro" id="IPR042179">
    <property type="entry name" value="KGD_C_sf"/>
</dbReference>
<evidence type="ECO:0000256" key="1">
    <source>
        <dbReference type="ARBA" id="ARBA00001964"/>
    </source>
</evidence>
<evidence type="ECO:0000256" key="5">
    <source>
        <dbReference type="ARBA" id="ARBA00023052"/>
    </source>
</evidence>
<organism evidence="7">
    <name type="scientific">Menopon gallinae</name>
    <name type="common">poultry shaft louse</name>
    <dbReference type="NCBI Taxonomy" id="328185"/>
    <lineage>
        <taxon>Eukaryota</taxon>
        <taxon>Metazoa</taxon>
        <taxon>Ecdysozoa</taxon>
        <taxon>Arthropoda</taxon>
        <taxon>Hexapoda</taxon>
        <taxon>Insecta</taxon>
        <taxon>Pterygota</taxon>
        <taxon>Neoptera</taxon>
        <taxon>Paraneoptera</taxon>
        <taxon>Psocodea</taxon>
        <taxon>Troctomorpha</taxon>
        <taxon>Phthiraptera</taxon>
        <taxon>Amblycera</taxon>
        <taxon>Menoponidae</taxon>
        <taxon>Menopon</taxon>
    </lineage>
</organism>
<dbReference type="Gene3D" id="1.10.287.1150">
    <property type="entry name" value="TPP helical domain"/>
    <property type="match status" value="1"/>
</dbReference>
<comment type="similarity">
    <text evidence="2">Belongs to the alpha-ketoglutarate dehydrogenase family.</text>
</comment>
<name>A0AAW2H9F8_9NEOP</name>
<dbReference type="InterPro" id="IPR031717">
    <property type="entry name" value="ODO-1/KGD_C"/>
</dbReference>
<dbReference type="Gene3D" id="3.40.50.11610">
    <property type="entry name" value="Multifunctional 2-oxoglutarate metabolism enzyme, C-terminal domain"/>
    <property type="match status" value="1"/>
</dbReference>
<dbReference type="Gene3D" id="3.40.50.12470">
    <property type="match status" value="1"/>
</dbReference>
<proteinExistence type="inferred from homology"/>
<dbReference type="Pfam" id="PF02779">
    <property type="entry name" value="Transket_pyr"/>
    <property type="match status" value="1"/>
</dbReference>
<evidence type="ECO:0000256" key="4">
    <source>
        <dbReference type="ARBA" id="ARBA00023002"/>
    </source>
</evidence>
<dbReference type="Pfam" id="PF16870">
    <property type="entry name" value="OxoGdeHyase_C"/>
    <property type="match status" value="1"/>
</dbReference>
<evidence type="ECO:0000313" key="7">
    <source>
        <dbReference type="EMBL" id="KAL0266335.1"/>
    </source>
</evidence>
<dbReference type="InterPro" id="IPR029061">
    <property type="entry name" value="THDP-binding"/>
</dbReference>
<dbReference type="CDD" id="cd02016">
    <property type="entry name" value="TPP_E1_OGDC_like"/>
    <property type="match status" value="1"/>
</dbReference>
<dbReference type="Pfam" id="PF00676">
    <property type="entry name" value="E1_dh"/>
    <property type="match status" value="1"/>
</dbReference>
<keyword evidence="5" id="KW-0786">Thiamine pyrophosphate</keyword>
<dbReference type="GO" id="GO:0030976">
    <property type="term" value="F:thiamine pyrophosphate binding"/>
    <property type="evidence" value="ECO:0007669"/>
    <property type="project" value="InterPro"/>
</dbReference>
<dbReference type="PANTHER" id="PTHR23152">
    <property type="entry name" value="2-OXOGLUTARATE DEHYDROGENASE"/>
    <property type="match status" value="1"/>
</dbReference>
<dbReference type="NCBIfam" id="NF006914">
    <property type="entry name" value="PRK09404.1"/>
    <property type="match status" value="1"/>
</dbReference>
<dbReference type="InterPro" id="IPR011603">
    <property type="entry name" value="2oxoglutarate_DH_E1"/>
</dbReference>
<accession>A0AAW2H9F8</accession>
<evidence type="ECO:0000256" key="2">
    <source>
        <dbReference type="ARBA" id="ARBA00006936"/>
    </source>
</evidence>
<dbReference type="SUPFAM" id="SSF52518">
    <property type="entry name" value="Thiamin diphosphate-binding fold (THDP-binding)"/>
    <property type="match status" value="2"/>
</dbReference>
<dbReference type="InterPro" id="IPR005475">
    <property type="entry name" value="Transketolase-like_Pyr-bd"/>
</dbReference>
<evidence type="ECO:0000256" key="3">
    <source>
        <dbReference type="ARBA" id="ARBA00022946"/>
    </source>
</evidence>
<sequence length="897" mass="101683">MKKYNRLLCRYYQTKAGVFGYIPKKKKKFEISSEVLEERAKYSNFYRLVCAYREHGHKKALVNPFATEPLEKILELELRYYNLHSGTKVNFSNILKSGIKDEGTVEEAQEFLEKKYCQYIAAEFAHLPSEEAEWVYEHFESLKEVDDAAKKELMKALVKSQVFDNFLATKFSTLKRYGAEGAESMMAFFWQLLKSCRDLEVHDIVLGIPHRGRLNLLSGMFHLPPALIFRKIKGLPEFESSAEATGDVLSHLTCSVDIDGVHVTMLPNPSHLEAVNPVSMGKARTKQMMLKQGDYGDGSTEFGEKVVNVQVHGDAAFAGQGVNQETLMLAGIPHFNVGGTVHLVVNNQLGFTTPPDRGRSTPYPTDLAKMIAAPIFHVNGDFPEKVAQVADLAMRYQHKFRKDVFVNMNCYRQWGHNELDDPTFTNPGIYKVIRSRRTVPDTYADTLVKQNVCQSTEVEDLKKNYYGELNDALKDEQFTPKKTFFERQWSGFVQAGRNLTVWDTGFHTGLLKEIAIKSVQVPENFSVHGHLLKTHIIPRTKRIAGNADKIDWATAESMAIGSLLLQGFNVRISGQDVGRGTFSQRHAMFVDQETNDIFIPLNYITDKQQGKLELANSPLSEEAVLGFEYGMSIDHPNNLIIWEAQFGDFFNGAQIIIDTFITSGEMKWMKCSGLTLLLPHGYDGAGPEHSSSRIERFLQLSDSKETTADGDNVNIQVVNPTTPAQYFHVLRRQMIRNYRKPLVVISPKILLRLPEATSRLSEFEPDTSFLNVIDDNSTSPNNVTKLIFTSGKHYYSLRKEREAKGLKNISIVRLESLCPFPTLELQQLIDKYTNAKEFIWSQEEPRNMGAWTFVRPRFTNLVGANLTYVGPDELGTPALVGQKHFQVQDNIINSCFR</sequence>
<dbReference type="SMART" id="SM00861">
    <property type="entry name" value="Transket_pyr"/>
    <property type="match status" value="1"/>
</dbReference>
<comment type="caution">
    <text evidence="7">The sequence shown here is derived from an EMBL/GenBank/DDBJ whole genome shotgun (WGS) entry which is preliminary data.</text>
</comment>
<dbReference type="EMBL" id="JARGDH010000005">
    <property type="protein sequence ID" value="KAL0266335.1"/>
    <property type="molecule type" value="Genomic_DNA"/>
</dbReference>
<dbReference type="AlphaFoldDB" id="A0AAW2H9F8"/>
<protein>
    <recommendedName>
        <fullName evidence="6">Transketolase-like pyrimidine-binding domain-containing protein</fullName>
    </recommendedName>
</protein>
<reference evidence="7" key="1">
    <citation type="journal article" date="2024" name="Gigascience">
        <title>Chromosome-level genome of the poultry shaft louse Menopon gallinae provides insight into the host-switching and adaptive evolution of parasitic lice.</title>
        <authorList>
            <person name="Xu Y."/>
            <person name="Ma L."/>
            <person name="Liu S."/>
            <person name="Liang Y."/>
            <person name="Liu Q."/>
            <person name="He Z."/>
            <person name="Tian L."/>
            <person name="Duan Y."/>
            <person name="Cai W."/>
            <person name="Li H."/>
            <person name="Song F."/>
        </authorList>
    </citation>
    <scope>NUCLEOTIDE SEQUENCE</scope>
    <source>
        <strain evidence="7">Cailab_2023a</strain>
    </source>
</reference>
<keyword evidence="3" id="KW-0809">Transit peptide</keyword>
<comment type="cofactor">
    <cofactor evidence="1">
        <name>thiamine diphosphate</name>
        <dbReference type="ChEBI" id="CHEBI:58937"/>
    </cofactor>
</comment>
<dbReference type="PIRSF" id="PIRSF000157">
    <property type="entry name" value="Oxoglu_dh_E1"/>
    <property type="match status" value="1"/>
</dbReference>
<keyword evidence="4" id="KW-0560">Oxidoreductase</keyword>
<dbReference type="GO" id="GO:0016624">
    <property type="term" value="F:oxidoreductase activity, acting on the aldehyde or oxo group of donors, disulfide as acceptor"/>
    <property type="evidence" value="ECO:0007669"/>
    <property type="project" value="InterPro"/>
</dbReference>